<dbReference type="InterPro" id="IPR036995">
    <property type="entry name" value="MPG_sf"/>
</dbReference>
<evidence type="ECO:0000256" key="3">
    <source>
        <dbReference type="ARBA" id="ARBA00022801"/>
    </source>
</evidence>
<dbReference type="AlphaFoldDB" id="A0A9X1NC79"/>
<dbReference type="PANTHER" id="PTHR10429:SF0">
    <property type="entry name" value="DNA-3-METHYLADENINE GLYCOSYLASE"/>
    <property type="match status" value="1"/>
</dbReference>
<dbReference type="HAMAP" id="MF_00527">
    <property type="entry name" value="3MGH"/>
    <property type="match status" value="1"/>
</dbReference>
<comment type="similarity">
    <text evidence="1 5">Belongs to the DNA glycosylase MPG family.</text>
</comment>
<dbReference type="GO" id="GO:0006284">
    <property type="term" value="P:base-excision repair"/>
    <property type="evidence" value="ECO:0007669"/>
    <property type="project" value="InterPro"/>
</dbReference>
<evidence type="ECO:0000256" key="5">
    <source>
        <dbReference type="HAMAP-Rule" id="MF_00527"/>
    </source>
</evidence>
<comment type="caution">
    <text evidence="6">The sequence shown here is derived from an EMBL/GenBank/DDBJ whole genome shotgun (WGS) entry which is preliminary data.</text>
</comment>
<sequence>MLPAPLPRSFFAREPLVVAPALLGAILRHERDGQTVEVRLTEVEAYLGEGEDPASHSHKGLRPRNKTMWGPPGHLYVYFTYGMHYCANLVCRPEGTSGGVLLRAGEVVSGLDVARSRRPSSKRDSDLAQGPARLASALGFVREDDGRDVCSGGSLEVLAGKAVPQRRLRSGPRVGVAAGAESPWRYWIDGDPTVSAYRPAVPRKRRPPASPGS</sequence>
<keyword evidence="7" id="KW-1185">Reference proteome</keyword>
<dbReference type="InterPro" id="IPR003180">
    <property type="entry name" value="MPG"/>
</dbReference>
<dbReference type="Proteomes" id="UP001138997">
    <property type="component" value="Unassembled WGS sequence"/>
</dbReference>
<dbReference type="RefSeq" id="WP_231440620.1">
    <property type="nucleotide sequence ID" value="NZ_JAJOMB010000005.1"/>
</dbReference>
<keyword evidence="3 5" id="KW-0378">Hydrolase</keyword>
<dbReference type="CDD" id="cd00540">
    <property type="entry name" value="AAG"/>
    <property type="match status" value="1"/>
</dbReference>
<organism evidence="6 7">
    <name type="scientific">Kineosporia babensis</name>
    <dbReference type="NCBI Taxonomy" id="499548"/>
    <lineage>
        <taxon>Bacteria</taxon>
        <taxon>Bacillati</taxon>
        <taxon>Actinomycetota</taxon>
        <taxon>Actinomycetes</taxon>
        <taxon>Kineosporiales</taxon>
        <taxon>Kineosporiaceae</taxon>
        <taxon>Kineosporia</taxon>
    </lineage>
</organism>
<name>A0A9X1NC79_9ACTN</name>
<evidence type="ECO:0000256" key="2">
    <source>
        <dbReference type="ARBA" id="ARBA00022763"/>
    </source>
</evidence>
<keyword evidence="6" id="KW-0326">Glycosidase</keyword>
<evidence type="ECO:0000313" key="6">
    <source>
        <dbReference type="EMBL" id="MCD5311435.1"/>
    </source>
</evidence>
<proteinExistence type="inferred from homology"/>
<dbReference type="EMBL" id="JAJOMB010000005">
    <property type="protein sequence ID" value="MCD5311435.1"/>
    <property type="molecule type" value="Genomic_DNA"/>
</dbReference>
<dbReference type="GO" id="GO:0003905">
    <property type="term" value="F:alkylbase DNA N-glycosylase activity"/>
    <property type="evidence" value="ECO:0007669"/>
    <property type="project" value="InterPro"/>
</dbReference>
<evidence type="ECO:0000256" key="4">
    <source>
        <dbReference type="ARBA" id="ARBA00023204"/>
    </source>
</evidence>
<protein>
    <recommendedName>
        <fullName evidence="5">Putative 3-methyladenine DNA glycosylase</fullName>
        <ecNumber evidence="5">3.2.2.-</ecNumber>
    </recommendedName>
</protein>
<keyword evidence="2 5" id="KW-0227">DNA damage</keyword>
<evidence type="ECO:0000256" key="1">
    <source>
        <dbReference type="ARBA" id="ARBA00009232"/>
    </source>
</evidence>
<accession>A0A9X1NC79</accession>
<keyword evidence="4 5" id="KW-0234">DNA repair</keyword>
<dbReference type="Gene3D" id="3.10.300.10">
    <property type="entry name" value="Methylpurine-DNA glycosylase (MPG)"/>
    <property type="match status" value="1"/>
</dbReference>
<dbReference type="InterPro" id="IPR011034">
    <property type="entry name" value="Formyl_transferase-like_C_sf"/>
</dbReference>
<dbReference type="Pfam" id="PF02245">
    <property type="entry name" value="Pur_DNA_glyco"/>
    <property type="match status" value="1"/>
</dbReference>
<evidence type="ECO:0000313" key="7">
    <source>
        <dbReference type="Proteomes" id="UP001138997"/>
    </source>
</evidence>
<dbReference type="NCBIfam" id="TIGR00567">
    <property type="entry name" value="3mg"/>
    <property type="match status" value="1"/>
</dbReference>
<gene>
    <name evidence="6" type="ORF">LR394_11030</name>
</gene>
<dbReference type="SUPFAM" id="SSF50486">
    <property type="entry name" value="FMT C-terminal domain-like"/>
    <property type="match status" value="1"/>
</dbReference>
<dbReference type="NCBIfam" id="NF002003">
    <property type="entry name" value="PRK00802.1-3"/>
    <property type="match status" value="1"/>
</dbReference>
<dbReference type="EC" id="3.2.2.-" evidence="5"/>
<reference evidence="6" key="1">
    <citation type="submission" date="2021-11" db="EMBL/GenBank/DDBJ databases">
        <title>Streptomyces corallinus and Kineosporia corallina sp. nov., two new coral-derived marine actinobacteria.</title>
        <authorList>
            <person name="Buangrab K."/>
            <person name="Sutthacheep M."/>
            <person name="Yeemin T."/>
            <person name="Harunari E."/>
            <person name="Igarashi Y."/>
            <person name="Sripreechasak P."/>
            <person name="Kanchanasin P."/>
            <person name="Tanasupawat S."/>
            <person name="Phongsopitanun W."/>
        </authorList>
    </citation>
    <scope>NUCLEOTIDE SEQUENCE</scope>
    <source>
        <strain evidence="6">JCM 31032</strain>
    </source>
</reference>
<dbReference type="FunFam" id="3.10.300.10:FF:000001">
    <property type="entry name" value="Putative 3-methyladenine DNA glycosylase"/>
    <property type="match status" value="1"/>
</dbReference>
<dbReference type="GO" id="GO:0003677">
    <property type="term" value="F:DNA binding"/>
    <property type="evidence" value="ECO:0007669"/>
    <property type="project" value="InterPro"/>
</dbReference>
<dbReference type="PANTHER" id="PTHR10429">
    <property type="entry name" value="DNA-3-METHYLADENINE GLYCOSYLASE"/>
    <property type="match status" value="1"/>
</dbReference>